<dbReference type="HOGENOM" id="CLU_1434615_0_0_1"/>
<sequence length="189" mass="20441">MIVKGIDTRMPPLVTSAELAEVAPSNVTHENVTSLEKAFRDSLNIRSPSPPSQHRPQTSRAGMASGLSFSSSAASSSASSGLSSSRTTGSPSPQVSPSPIIYVHVRTFRGVLESRYHYFERSQSTQARARVLGAHAAHYLVSHGYSRSDIDIIIKVHQRAISGREFALELAGLGMALAEGFYLWDMINL</sequence>
<name>A0A0C2KJG4_9AGAM</name>
<proteinExistence type="predicted"/>
<evidence type="ECO:0000313" key="3">
    <source>
        <dbReference type="Proteomes" id="UP000053820"/>
    </source>
</evidence>
<feature type="region of interest" description="Disordered" evidence="1">
    <location>
        <begin position="42"/>
        <end position="72"/>
    </location>
</feature>
<feature type="compositionally biased region" description="Low complexity" evidence="1">
    <location>
        <begin position="54"/>
        <end position="72"/>
    </location>
</feature>
<reference evidence="2 3" key="1">
    <citation type="submission" date="2014-04" db="EMBL/GenBank/DDBJ databases">
        <title>Evolutionary Origins and Diversification of the Mycorrhizal Mutualists.</title>
        <authorList>
            <consortium name="DOE Joint Genome Institute"/>
            <consortium name="Mycorrhizal Genomics Consortium"/>
            <person name="Kohler A."/>
            <person name="Kuo A."/>
            <person name="Nagy L.G."/>
            <person name="Floudas D."/>
            <person name="Copeland A."/>
            <person name="Barry K.W."/>
            <person name="Cichocki N."/>
            <person name="Veneault-Fourrey C."/>
            <person name="LaButti K."/>
            <person name="Lindquist E.A."/>
            <person name="Lipzen A."/>
            <person name="Lundell T."/>
            <person name="Morin E."/>
            <person name="Murat C."/>
            <person name="Riley R."/>
            <person name="Ohm R."/>
            <person name="Sun H."/>
            <person name="Tunlid A."/>
            <person name="Henrissat B."/>
            <person name="Grigoriev I.V."/>
            <person name="Hibbett D.S."/>
            <person name="Martin F."/>
        </authorList>
    </citation>
    <scope>NUCLEOTIDE SEQUENCE [LARGE SCALE GENOMIC DNA]</scope>
    <source>
        <strain evidence="2 3">MD-312</strain>
    </source>
</reference>
<keyword evidence="3" id="KW-1185">Reference proteome</keyword>
<organism evidence="2 3">
    <name type="scientific">Hydnomerulius pinastri MD-312</name>
    <dbReference type="NCBI Taxonomy" id="994086"/>
    <lineage>
        <taxon>Eukaryota</taxon>
        <taxon>Fungi</taxon>
        <taxon>Dikarya</taxon>
        <taxon>Basidiomycota</taxon>
        <taxon>Agaricomycotina</taxon>
        <taxon>Agaricomycetes</taxon>
        <taxon>Agaricomycetidae</taxon>
        <taxon>Boletales</taxon>
        <taxon>Boletales incertae sedis</taxon>
        <taxon>Leucogyrophana</taxon>
    </lineage>
</organism>
<dbReference type="Proteomes" id="UP000053820">
    <property type="component" value="Unassembled WGS sequence"/>
</dbReference>
<evidence type="ECO:0000313" key="2">
    <source>
        <dbReference type="EMBL" id="KIJ57522.1"/>
    </source>
</evidence>
<protein>
    <submittedName>
        <fullName evidence="2">Uncharacterized protein</fullName>
    </submittedName>
</protein>
<dbReference type="EMBL" id="KN840304">
    <property type="protein sequence ID" value="KIJ57522.1"/>
    <property type="molecule type" value="Genomic_DNA"/>
</dbReference>
<evidence type="ECO:0000256" key="1">
    <source>
        <dbReference type="SAM" id="MobiDB-lite"/>
    </source>
</evidence>
<dbReference type="OrthoDB" id="2659660at2759"/>
<gene>
    <name evidence="2" type="ORF">HYDPIDRAFT_35023</name>
</gene>
<accession>A0A0C2KJG4</accession>
<dbReference type="AlphaFoldDB" id="A0A0C2KJG4"/>